<protein>
    <submittedName>
        <fullName evidence="1">Uncharacterized protein</fullName>
    </submittedName>
</protein>
<accession>A0ACC2NZF2</accession>
<dbReference type="Proteomes" id="UP001239111">
    <property type="component" value="Chromosome 2"/>
</dbReference>
<comment type="caution">
    <text evidence="1">The sequence shown here is derived from an EMBL/GenBank/DDBJ whole genome shotgun (WGS) entry which is preliminary data.</text>
</comment>
<gene>
    <name evidence="1" type="ORF">QAD02_011450</name>
</gene>
<keyword evidence="2" id="KW-1185">Reference proteome</keyword>
<proteinExistence type="predicted"/>
<dbReference type="EMBL" id="CM056742">
    <property type="protein sequence ID" value="KAJ8675664.1"/>
    <property type="molecule type" value="Genomic_DNA"/>
</dbReference>
<sequence length="136" mass="15208">MRNQVHVVEKLIQSKADVNEAVCEKSIFWSGYTPLHFAVKFQCTATVEFLLKIGVGITIKDARELTPLHYADMVRNQPIIDMILKAQVSISTNPANSEGGLSHFYKACITNKFNVVVKFIEYGVDVNTPVSLDSNF</sequence>
<name>A0ACC2NZF2_9HYME</name>
<reference evidence="1" key="1">
    <citation type="submission" date="2023-04" db="EMBL/GenBank/DDBJ databases">
        <title>A chromosome-level genome assembly of the parasitoid wasp Eretmocerus hayati.</title>
        <authorList>
            <person name="Zhong Y."/>
            <person name="Liu S."/>
            <person name="Liu Y."/>
        </authorList>
    </citation>
    <scope>NUCLEOTIDE SEQUENCE</scope>
    <source>
        <strain evidence="1">ZJU_SS_LIU_2023</strain>
    </source>
</reference>
<organism evidence="1 2">
    <name type="scientific">Eretmocerus hayati</name>
    <dbReference type="NCBI Taxonomy" id="131215"/>
    <lineage>
        <taxon>Eukaryota</taxon>
        <taxon>Metazoa</taxon>
        <taxon>Ecdysozoa</taxon>
        <taxon>Arthropoda</taxon>
        <taxon>Hexapoda</taxon>
        <taxon>Insecta</taxon>
        <taxon>Pterygota</taxon>
        <taxon>Neoptera</taxon>
        <taxon>Endopterygota</taxon>
        <taxon>Hymenoptera</taxon>
        <taxon>Apocrita</taxon>
        <taxon>Proctotrupomorpha</taxon>
        <taxon>Chalcidoidea</taxon>
        <taxon>Aphelinidae</taxon>
        <taxon>Aphelininae</taxon>
        <taxon>Eretmocerus</taxon>
    </lineage>
</organism>
<evidence type="ECO:0000313" key="2">
    <source>
        <dbReference type="Proteomes" id="UP001239111"/>
    </source>
</evidence>
<evidence type="ECO:0000313" key="1">
    <source>
        <dbReference type="EMBL" id="KAJ8675664.1"/>
    </source>
</evidence>